<dbReference type="AlphaFoldDB" id="A0AAV5RGS2"/>
<proteinExistence type="predicted"/>
<evidence type="ECO:0000256" key="1">
    <source>
        <dbReference type="SAM" id="MobiDB-lite"/>
    </source>
</evidence>
<dbReference type="Proteomes" id="UP001362899">
    <property type="component" value="Unassembled WGS sequence"/>
</dbReference>
<dbReference type="EMBL" id="BTGC01000003">
    <property type="protein sequence ID" value="GMM50630.1"/>
    <property type="molecule type" value="Genomic_DNA"/>
</dbReference>
<gene>
    <name evidence="2" type="ORF">DASB73_015880</name>
</gene>
<name>A0AAV5RGS2_STABA</name>
<comment type="caution">
    <text evidence="2">The sequence shown here is derived from an EMBL/GenBank/DDBJ whole genome shotgun (WGS) entry which is preliminary data.</text>
</comment>
<keyword evidence="3" id="KW-1185">Reference proteome</keyword>
<evidence type="ECO:0000313" key="3">
    <source>
        <dbReference type="Proteomes" id="UP001362899"/>
    </source>
</evidence>
<sequence length="369" mass="42773">MSKRFFAVLEEKEILRNLLGPFNRTYPYVQSLKKLQERASVKPETGVQRNLQFETNLPKPPFEAIKLMQQHEPTFADFKRYIVNHENKLNEEPGALKKSAANWSLAAEDLIAAASEKSIYPLIQFLGFEWTSNTAVSSARRHTKLVLMRAIEIFPETQYTFENKKDKGKDQNEIEDNNTKNNKNYKNKNKNIDLHEENIDIKLETESSPTRFRNEIVGCKDIHLFYDFVCKFFTLSNPEIFMMENFTTNKDSLEIAKINPNDELFDLLLRLYARSGKIEETLSQFGQFSIQKVSIKTLETVFNAIIKAKLSKSELQNMYPVQNLMTQYMGPATTKFLLNYVETNEDYLSLQTLVDGSAYSQQIRESGVF</sequence>
<reference evidence="2 3" key="1">
    <citation type="journal article" date="2023" name="Elife">
        <title>Identification of key yeast species and microbe-microbe interactions impacting larval growth of Drosophila in the wild.</title>
        <authorList>
            <person name="Mure A."/>
            <person name="Sugiura Y."/>
            <person name="Maeda R."/>
            <person name="Honda K."/>
            <person name="Sakurai N."/>
            <person name="Takahashi Y."/>
            <person name="Watada M."/>
            <person name="Katoh T."/>
            <person name="Gotoh A."/>
            <person name="Gotoh Y."/>
            <person name="Taniguchi I."/>
            <person name="Nakamura K."/>
            <person name="Hayashi T."/>
            <person name="Katayama T."/>
            <person name="Uemura T."/>
            <person name="Hattori Y."/>
        </authorList>
    </citation>
    <scope>NUCLEOTIDE SEQUENCE [LARGE SCALE GENOMIC DNA]</scope>
    <source>
        <strain evidence="2 3">SB-73</strain>
    </source>
</reference>
<feature type="compositionally biased region" description="Basic and acidic residues" evidence="1">
    <location>
        <begin position="162"/>
        <end position="172"/>
    </location>
</feature>
<feature type="region of interest" description="Disordered" evidence="1">
    <location>
        <begin position="162"/>
        <end position="189"/>
    </location>
</feature>
<protein>
    <submittedName>
        <fullName evidence="2">Uncharacterized protein</fullName>
    </submittedName>
</protein>
<evidence type="ECO:0000313" key="2">
    <source>
        <dbReference type="EMBL" id="GMM50630.1"/>
    </source>
</evidence>
<accession>A0AAV5RGS2</accession>
<organism evidence="2 3">
    <name type="scientific">Starmerella bacillaris</name>
    <name type="common">Yeast</name>
    <name type="synonym">Candida zemplinina</name>
    <dbReference type="NCBI Taxonomy" id="1247836"/>
    <lineage>
        <taxon>Eukaryota</taxon>
        <taxon>Fungi</taxon>
        <taxon>Dikarya</taxon>
        <taxon>Ascomycota</taxon>
        <taxon>Saccharomycotina</taxon>
        <taxon>Dipodascomycetes</taxon>
        <taxon>Dipodascales</taxon>
        <taxon>Trichomonascaceae</taxon>
        <taxon>Starmerella</taxon>
    </lineage>
</organism>